<keyword evidence="1" id="KW-0812">Transmembrane</keyword>
<name>A0AAU8G8T2_9CHLR</name>
<reference evidence="3" key="1">
    <citation type="submission" date="2024-06" db="EMBL/GenBank/DDBJ databases">
        <title>A Novel Isolate, Dehalogenimonas sp. Strain 4OHTPN, Dechlorinates Aromatic 4 Hydroxy chlorothalonil by a Novel Reductive Dehalogenase.</title>
        <authorList>
            <person name="Liu G."/>
        </authorList>
    </citation>
    <scope>NUCLEOTIDE SEQUENCE</scope>
    <source>
        <strain evidence="3">4OHTPN</strain>
    </source>
</reference>
<dbReference type="InterPro" id="IPR039568">
    <property type="entry name" value="Peptidase_MA-like_dom"/>
</dbReference>
<evidence type="ECO:0000259" key="2">
    <source>
        <dbReference type="Pfam" id="PF13485"/>
    </source>
</evidence>
<dbReference type="EMBL" id="CP159307">
    <property type="protein sequence ID" value="XCH32747.1"/>
    <property type="molecule type" value="Genomic_DNA"/>
</dbReference>
<dbReference type="RefSeq" id="WP_353714019.1">
    <property type="nucleotide sequence ID" value="NZ_CP159307.1"/>
</dbReference>
<gene>
    <name evidence="3" type="ORF">ABV300_06155</name>
</gene>
<keyword evidence="1" id="KW-0472">Membrane</keyword>
<organism evidence="3">
    <name type="scientific">Dehalogenimonas sp. 4OHTPN</name>
    <dbReference type="NCBI Taxonomy" id="3166643"/>
    <lineage>
        <taxon>Bacteria</taxon>
        <taxon>Bacillati</taxon>
        <taxon>Chloroflexota</taxon>
        <taxon>Dehalococcoidia</taxon>
        <taxon>Dehalococcoidales</taxon>
        <taxon>Dehalococcoidaceae</taxon>
        <taxon>Dehalogenimonas</taxon>
    </lineage>
</organism>
<keyword evidence="1" id="KW-1133">Transmembrane helix</keyword>
<evidence type="ECO:0000256" key="1">
    <source>
        <dbReference type="SAM" id="Phobius"/>
    </source>
</evidence>
<feature type="domain" description="Peptidase MA-like" evidence="2">
    <location>
        <begin position="142"/>
        <end position="342"/>
    </location>
</feature>
<evidence type="ECO:0000313" key="3">
    <source>
        <dbReference type="EMBL" id="XCH32747.1"/>
    </source>
</evidence>
<sequence>MCIEADSIQVTKSASFGQFPTNISFNLSASSDHEITGARLHYRVHRQSYAIVVSEALVRFTPGKNVDIGYTIDLRRAGGLPPGTLIDYWWTITDANGSVTQSQVTTISFDDNRYSWKAISQGLVTLNWYSGPDSFAKTLMDTAQEALIKLHQDTGAALVRPVSIYIYENAQALQGSMVFPQEWTGGVAFTDFNTICIGIETANVSWGKRAIVHELAHLVTSQMTDNPYGGIPTWLNEGLSMYAEGPMDAVYVAFMNAALDQQNLFSVASLASPFSAFANLSYLSYAQSYHIVKYLIDQYGQDKMLQLLNTFASGATTDEALLAVYGFDTEGLNTNWQTFIVNSVPERVDSGIIWTPWLVILMVVVASATSIIGVWLFYPASSTDRKK</sequence>
<dbReference type="Pfam" id="PF13485">
    <property type="entry name" value="Peptidase_MA_2"/>
    <property type="match status" value="1"/>
</dbReference>
<dbReference type="AlphaFoldDB" id="A0AAU8G8T2"/>
<proteinExistence type="predicted"/>
<protein>
    <submittedName>
        <fullName evidence="3">Peptidase MA family metallohydrolase</fullName>
    </submittedName>
</protein>
<accession>A0AAU8G8T2</accession>
<feature type="transmembrane region" description="Helical" evidence="1">
    <location>
        <begin position="354"/>
        <end position="378"/>
    </location>
</feature>